<keyword evidence="3" id="KW-1185">Reference proteome</keyword>
<gene>
    <name evidence="2" type="ORF">GMARGA_LOCUS46399</name>
</gene>
<dbReference type="EMBL" id="CAJVQB010172515">
    <property type="protein sequence ID" value="CAG8857580.1"/>
    <property type="molecule type" value="Genomic_DNA"/>
</dbReference>
<comment type="caution">
    <text evidence="2">The sequence shown here is derived from an EMBL/GenBank/DDBJ whole genome shotgun (WGS) entry which is preliminary data.</text>
</comment>
<name>A0ABN7XT81_GIGMA</name>
<evidence type="ECO:0000313" key="2">
    <source>
        <dbReference type="EMBL" id="CAG8857580.1"/>
    </source>
</evidence>
<organism evidence="2 3">
    <name type="scientific">Gigaspora margarita</name>
    <dbReference type="NCBI Taxonomy" id="4874"/>
    <lineage>
        <taxon>Eukaryota</taxon>
        <taxon>Fungi</taxon>
        <taxon>Fungi incertae sedis</taxon>
        <taxon>Mucoromycota</taxon>
        <taxon>Glomeromycotina</taxon>
        <taxon>Glomeromycetes</taxon>
        <taxon>Diversisporales</taxon>
        <taxon>Gigasporaceae</taxon>
        <taxon>Gigaspora</taxon>
    </lineage>
</organism>
<reference evidence="2 3" key="1">
    <citation type="submission" date="2021-06" db="EMBL/GenBank/DDBJ databases">
        <authorList>
            <person name="Kallberg Y."/>
            <person name="Tangrot J."/>
            <person name="Rosling A."/>
        </authorList>
    </citation>
    <scope>NUCLEOTIDE SEQUENCE [LARGE SCALE GENOMIC DNA]</scope>
    <source>
        <strain evidence="2 3">120-4 pot B 10/14</strain>
    </source>
</reference>
<feature type="compositionally biased region" description="Polar residues" evidence="1">
    <location>
        <begin position="75"/>
        <end position="95"/>
    </location>
</feature>
<proteinExistence type="predicted"/>
<feature type="region of interest" description="Disordered" evidence="1">
    <location>
        <begin position="75"/>
        <end position="125"/>
    </location>
</feature>
<protein>
    <submittedName>
        <fullName evidence="2">11504_t:CDS:1</fullName>
    </submittedName>
</protein>
<accession>A0ABN7XT81</accession>
<sequence length="125" mass="13687">ETECKNKIKDARAQGIAPSPKCKNVILPTSRFKKTTVQLSETNSNIAKVDDEIDNSLIASNENDSPSYYSITYNNTDIPKSSTITPPTGSNSINVRSFELNSDDDDVSEPSTAMPHTMRSSRSSK</sequence>
<feature type="non-terminal residue" evidence="2">
    <location>
        <position position="1"/>
    </location>
</feature>
<feature type="non-terminal residue" evidence="2">
    <location>
        <position position="125"/>
    </location>
</feature>
<dbReference type="Proteomes" id="UP000789901">
    <property type="component" value="Unassembled WGS sequence"/>
</dbReference>
<evidence type="ECO:0000256" key="1">
    <source>
        <dbReference type="SAM" id="MobiDB-lite"/>
    </source>
</evidence>
<evidence type="ECO:0000313" key="3">
    <source>
        <dbReference type="Proteomes" id="UP000789901"/>
    </source>
</evidence>